<name>A0A0J1B9W5_RHOIS</name>
<dbReference type="SUPFAM" id="SSF69593">
    <property type="entry name" value="Glycerol-3-phosphate (1)-acyltransferase"/>
    <property type="match status" value="1"/>
</dbReference>
<keyword evidence="2" id="KW-0808">Transferase</keyword>
<feature type="domain" description="Phospholipid/glycerol acyltransferase" evidence="4">
    <location>
        <begin position="61"/>
        <end position="189"/>
    </location>
</feature>
<protein>
    <submittedName>
        <fullName evidence="5">Phospholipid biosynthesis</fullName>
    </submittedName>
</protein>
<proteinExistence type="predicted"/>
<dbReference type="GO" id="GO:0003841">
    <property type="term" value="F:1-acylglycerol-3-phosphate O-acyltransferase activity"/>
    <property type="evidence" value="ECO:0007669"/>
    <property type="project" value="TreeGrafter"/>
</dbReference>
<evidence type="ECO:0000259" key="4">
    <source>
        <dbReference type="SMART" id="SM00563"/>
    </source>
</evidence>
<dbReference type="OrthoDB" id="9806008at2"/>
<dbReference type="RefSeq" id="WP_047815685.1">
    <property type="nucleotide sequence ID" value="NZ_LECT01000036.1"/>
</dbReference>
<evidence type="ECO:0000256" key="1">
    <source>
        <dbReference type="ARBA" id="ARBA00005189"/>
    </source>
</evidence>
<keyword evidence="3" id="KW-0012">Acyltransferase</keyword>
<reference evidence="5" key="1">
    <citation type="submission" date="2015-05" db="EMBL/GenBank/DDBJ databases">
        <title>Permanent draft genome of Rhodopirellula islandicus K833.</title>
        <authorList>
            <person name="Kizina J."/>
            <person name="Richter M."/>
            <person name="Glockner F.O."/>
            <person name="Harder J."/>
        </authorList>
    </citation>
    <scope>NUCLEOTIDE SEQUENCE [LARGE SCALE GENOMIC DNA]</scope>
    <source>
        <strain evidence="5">K833</strain>
    </source>
</reference>
<dbReference type="GO" id="GO:0006654">
    <property type="term" value="P:phosphatidic acid biosynthetic process"/>
    <property type="evidence" value="ECO:0007669"/>
    <property type="project" value="TreeGrafter"/>
</dbReference>
<sequence length="408" mass="46197">MTVVLDRPYEFVPPYRGNLWPTAIQTFRLIDWHLRKKEAVLDFECRHAERFAESLQAGHGILLAPNHCRYADPIVLGWLAREVHTHLYAMASWHLFNTNRFEQFALRRMGAFSVFREGNDRKALETAIDILVSGERPLVLFPEGTTNRTNDVLKPLLDGVSFIARAAAKKRAKREDGQVVIHPVGLKYLCLEDAHAWAHEQLAELERTLSWLPAPGPGAIGNLVERLFRVSQAYLALKEIEFTGHASTGELSPRRDRLIEQLLQQSEERYSLVAKPTEDVRERVRKIRAAVSNTFFAAENTVRDPATFRRDAERADLAQFLLSFPDEYLTPGKITDTRIVETIQRIQEAIFGKAKESLPMKVVIEVGEAIPVPAGRPPRGEADPVLCQLRDQLHTMVTSLSQEATLLA</sequence>
<evidence type="ECO:0000313" key="6">
    <source>
        <dbReference type="Proteomes" id="UP000036367"/>
    </source>
</evidence>
<dbReference type="PATRIC" id="fig|595434.4.peg.4195"/>
<dbReference type="Proteomes" id="UP000036367">
    <property type="component" value="Unassembled WGS sequence"/>
</dbReference>
<dbReference type="InterPro" id="IPR002123">
    <property type="entry name" value="Plipid/glycerol_acylTrfase"/>
</dbReference>
<dbReference type="SMART" id="SM00563">
    <property type="entry name" value="PlsC"/>
    <property type="match status" value="1"/>
</dbReference>
<dbReference type="EMBL" id="LECT01000036">
    <property type="protein sequence ID" value="KLU03525.1"/>
    <property type="molecule type" value="Genomic_DNA"/>
</dbReference>
<dbReference type="PANTHER" id="PTHR10434:SF40">
    <property type="entry name" value="1-ACYL-SN-GLYCEROL-3-PHOSPHATE ACYLTRANSFERASE"/>
    <property type="match status" value="1"/>
</dbReference>
<dbReference type="STRING" id="595434.RISK_004422"/>
<organism evidence="5 6">
    <name type="scientific">Rhodopirellula islandica</name>
    <dbReference type="NCBI Taxonomy" id="595434"/>
    <lineage>
        <taxon>Bacteria</taxon>
        <taxon>Pseudomonadati</taxon>
        <taxon>Planctomycetota</taxon>
        <taxon>Planctomycetia</taxon>
        <taxon>Pirellulales</taxon>
        <taxon>Pirellulaceae</taxon>
        <taxon>Rhodopirellula</taxon>
    </lineage>
</organism>
<comment type="pathway">
    <text evidence="1">Lipid metabolism.</text>
</comment>
<gene>
    <name evidence="5" type="ORF">RISK_004422</name>
</gene>
<keyword evidence="6" id="KW-1185">Reference proteome</keyword>
<accession>A0A0J1B9W5</accession>
<dbReference type="AlphaFoldDB" id="A0A0J1B9W5"/>
<comment type="caution">
    <text evidence="5">The sequence shown here is derived from an EMBL/GenBank/DDBJ whole genome shotgun (WGS) entry which is preliminary data.</text>
</comment>
<evidence type="ECO:0000256" key="3">
    <source>
        <dbReference type="ARBA" id="ARBA00023315"/>
    </source>
</evidence>
<dbReference type="PANTHER" id="PTHR10434">
    <property type="entry name" value="1-ACYL-SN-GLYCEROL-3-PHOSPHATE ACYLTRANSFERASE"/>
    <property type="match status" value="1"/>
</dbReference>
<dbReference type="Pfam" id="PF01553">
    <property type="entry name" value="Acyltransferase"/>
    <property type="match status" value="1"/>
</dbReference>
<evidence type="ECO:0000313" key="5">
    <source>
        <dbReference type="EMBL" id="KLU03525.1"/>
    </source>
</evidence>
<evidence type="ECO:0000256" key="2">
    <source>
        <dbReference type="ARBA" id="ARBA00022679"/>
    </source>
</evidence>